<dbReference type="Pfam" id="PF14281">
    <property type="entry name" value="PDDEXK_4"/>
    <property type="match status" value="1"/>
</dbReference>
<evidence type="ECO:0000313" key="2">
    <source>
        <dbReference type="Proteomes" id="UP001596264"/>
    </source>
</evidence>
<keyword evidence="2" id="KW-1185">Reference proteome</keyword>
<accession>A0ABW1W6P8</accession>
<name>A0ABW1W6P8_9GAMM</name>
<gene>
    <name evidence="1" type="ORF">ACFP58_04445</name>
</gene>
<dbReference type="InterPro" id="IPR029470">
    <property type="entry name" value="PDDEXK_4"/>
</dbReference>
<dbReference type="RefSeq" id="WP_201563747.1">
    <property type="nucleotide sequence ID" value="NZ_CAJGZK010000017.1"/>
</dbReference>
<protein>
    <submittedName>
        <fullName evidence="1">PD-(D/E)XK nuclease family protein</fullName>
    </submittedName>
</protein>
<dbReference type="EMBL" id="JBHSTZ010000013">
    <property type="protein sequence ID" value="MFC6380725.1"/>
    <property type="molecule type" value="Genomic_DNA"/>
</dbReference>
<sequence length="412" mass="47473">MSEVQKLINEVSQKVTALETAQALYSRQLSPDFNTFEYINTDELGLSRILAALLDPKGSHAQQEIFLKLFIEHCLSTIHKAPEWQSFLNNIEKTKVLLEVVTEKINSSRRMDIYLNCQVGSDSYGICIENKPYATDQFEQLKDYAIELKKRHSKAWHLIYISESDYGPSEYSIKANELKVLTDENQFSAVKFSDLVGWLKACQVECQNHSVSEFIAQLIKFIQKQFMGIEDMSESNAVVEIIGKNSETIDASIKVSNTIDQMKRELIKKLKTDLLKKCEKTHYKLDISNLGKGKNYEQINFIIPNYDIGYICFEFQGANFDRPCLGIRFASEDLVKSSLNKEKIKTVFDIAFSDKKIWNTKLWPAGYNFQPQDWKGSSEAWLMINNDTMADKILEEMDKVYQVLNENSCFNH</sequence>
<evidence type="ECO:0000313" key="1">
    <source>
        <dbReference type="EMBL" id="MFC6380725.1"/>
    </source>
</evidence>
<dbReference type="Proteomes" id="UP001596264">
    <property type="component" value="Unassembled WGS sequence"/>
</dbReference>
<reference evidence="2" key="1">
    <citation type="journal article" date="2019" name="Int. J. Syst. Evol. Microbiol.">
        <title>The Global Catalogue of Microorganisms (GCM) 10K type strain sequencing project: providing services to taxonomists for standard genome sequencing and annotation.</title>
        <authorList>
            <consortium name="The Broad Institute Genomics Platform"/>
            <consortium name="The Broad Institute Genome Sequencing Center for Infectious Disease"/>
            <person name="Wu L."/>
            <person name="Ma J."/>
        </authorList>
    </citation>
    <scope>NUCLEOTIDE SEQUENCE [LARGE SCALE GENOMIC DNA]</scope>
    <source>
        <strain evidence="2">CCM 2050</strain>
    </source>
</reference>
<organism evidence="1 2">
    <name type="scientific">Psychrobacter glacincola</name>
    <dbReference type="NCBI Taxonomy" id="56810"/>
    <lineage>
        <taxon>Bacteria</taxon>
        <taxon>Pseudomonadati</taxon>
        <taxon>Pseudomonadota</taxon>
        <taxon>Gammaproteobacteria</taxon>
        <taxon>Moraxellales</taxon>
        <taxon>Moraxellaceae</taxon>
        <taxon>Psychrobacter</taxon>
    </lineage>
</organism>
<proteinExistence type="predicted"/>
<comment type="caution">
    <text evidence="1">The sequence shown here is derived from an EMBL/GenBank/DDBJ whole genome shotgun (WGS) entry which is preliminary data.</text>
</comment>